<evidence type="ECO:0000313" key="1">
    <source>
        <dbReference type="EMBL" id="QCD44906.1"/>
    </source>
</evidence>
<protein>
    <submittedName>
        <fullName evidence="1">Uncharacterized protein</fullName>
    </submittedName>
</protein>
<reference evidence="1 2" key="1">
    <citation type="submission" date="2016-07" db="EMBL/GenBank/DDBJ databases">
        <title>Comparative genomics of the Campylobacter concisus group.</title>
        <authorList>
            <person name="Miller W.G."/>
            <person name="Yee E."/>
            <person name="Chapman M.H."/>
            <person name="Huynh S."/>
            <person name="Bono J.L."/>
            <person name="On S.L.W."/>
            <person name="StLeger J."/>
            <person name="Foster G."/>
            <person name="Parker C.T."/>
        </authorList>
    </citation>
    <scope>NUCLEOTIDE SEQUENCE [LARGE SCALE GENOMIC DNA]</scope>
    <source>
        <strain evidence="1 2">CCUG 21559</strain>
    </source>
</reference>
<keyword evidence="2" id="KW-1185">Reference proteome</keyword>
<dbReference type="RefSeq" id="WP_171993832.1">
    <property type="nucleotide sequence ID" value="NZ_CP012542.1"/>
</dbReference>
<dbReference type="EMBL" id="CP012542">
    <property type="protein sequence ID" value="QCD44906.1"/>
    <property type="molecule type" value="Genomic_DNA"/>
</dbReference>
<accession>A0A6G5QHD0</accession>
<evidence type="ECO:0000313" key="2">
    <source>
        <dbReference type="Proteomes" id="UP000503264"/>
    </source>
</evidence>
<dbReference type="AlphaFoldDB" id="A0A6G5QHD0"/>
<gene>
    <name evidence="1" type="ORF">CMUC_1132</name>
</gene>
<proteinExistence type="predicted"/>
<name>A0A6G5QHD0_9BACT</name>
<organism evidence="1 2">
    <name type="scientific">Campylobacter mucosalis CCUG 21559</name>
    <dbReference type="NCBI Taxonomy" id="1032067"/>
    <lineage>
        <taxon>Bacteria</taxon>
        <taxon>Pseudomonadati</taxon>
        <taxon>Campylobacterota</taxon>
        <taxon>Epsilonproteobacteria</taxon>
        <taxon>Campylobacterales</taxon>
        <taxon>Campylobacteraceae</taxon>
        <taxon>Campylobacter</taxon>
    </lineage>
</organism>
<dbReference type="Proteomes" id="UP000503264">
    <property type="component" value="Chromosome"/>
</dbReference>
<sequence length="58" mass="7056">MQGITQKEKIELEEVFAAIYTKKESKILRFYKEFYSVTILNLRNIKTKIKRKTRKFNV</sequence>